<dbReference type="RefSeq" id="WP_073414566.1">
    <property type="nucleotide sequence ID" value="NZ_FQWC01000002.1"/>
</dbReference>
<accession>A0A1M5IVS7</accession>
<dbReference type="Proteomes" id="UP000184071">
    <property type="component" value="Unassembled WGS sequence"/>
</dbReference>
<feature type="compositionally biased region" description="Basic and acidic residues" evidence="1">
    <location>
        <begin position="59"/>
        <end position="68"/>
    </location>
</feature>
<feature type="region of interest" description="Disordered" evidence="1">
    <location>
        <begin position="43"/>
        <end position="68"/>
    </location>
</feature>
<dbReference type="EMBL" id="FQWC01000002">
    <property type="protein sequence ID" value="SHG32428.1"/>
    <property type="molecule type" value="Genomic_DNA"/>
</dbReference>
<evidence type="ECO:0000256" key="1">
    <source>
        <dbReference type="SAM" id="MobiDB-lite"/>
    </source>
</evidence>
<organism evidence="2 3">
    <name type="scientific">Flavobacterium defluvii</name>
    <dbReference type="NCBI Taxonomy" id="370979"/>
    <lineage>
        <taxon>Bacteria</taxon>
        <taxon>Pseudomonadati</taxon>
        <taxon>Bacteroidota</taxon>
        <taxon>Flavobacteriia</taxon>
        <taxon>Flavobacteriales</taxon>
        <taxon>Flavobacteriaceae</taxon>
        <taxon>Flavobacterium</taxon>
    </lineage>
</organism>
<reference evidence="3" key="1">
    <citation type="submission" date="2016-11" db="EMBL/GenBank/DDBJ databases">
        <authorList>
            <person name="Varghese N."/>
            <person name="Submissions S."/>
        </authorList>
    </citation>
    <scope>NUCLEOTIDE SEQUENCE [LARGE SCALE GENOMIC DNA]</scope>
    <source>
        <strain evidence="3">DSM 17963</strain>
    </source>
</reference>
<name>A0A1M5IVS7_9FLAO</name>
<gene>
    <name evidence="2" type="ORF">SAMN05443663_102526</name>
</gene>
<evidence type="ECO:0000313" key="2">
    <source>
        <dbReference type="EMBL" id="SHG32428.1"/>
    </source>
</evidence>
<proteinExistence type="predicted"/>
<sequence length="68" mass="7774">MENSKKTDKSNHGICNTKIYPGDNNEMVCVKIYQGDWGHWDEKPEQSDLESVTISQEIIENKDADTES</sequence>
<dbReference type="OrthoDB" id="1366813at2"/>
<evidence type="ECO:0000313" key="3">
    <source>
        <dbReference type="Proteomes" id="UP000184071"/>
    </source>
</evidence>
<feature type="compositionally biased region" description="Polar residues" evidence="1">
    <location>
        <begin position="49"/>
        <end position="58"/>
    </location>
</feature>
<protein>
    <submittedName>
        <fullName evidence="2">Uncharacterized protein</fullName>
    </submittedName>
</protein>
<keyword evidence="3" id="KW-1185">Reference proteome</keyword>
<dbReference type="AlphaFoldDB" id="A0A1M5IVS7"/>